<comment type="caution">
    <text evidence="3">The sequence shown here is derived from an EMBL/GenBank/DDBJ whole genome shotgun (WGS) entry which is preliminary data.</text>
</comment>
<dbReference type="EMBL" id="AYRZ02000003">
    <property type="protein sequence ID" value="PHT87355.1"/>
    <property type="molecule type" value="Genomic_DNA"/>
</dbReference>
<gene>
    <name evidence="3" type="ORF">T459_09461</name>
</gene>
<dbReference type="OMA" id="GMIICEY"/>
<evidence type="ECO:0000259" key="2">
    <source>
        <dbReference type="SMART" id="SM00575"/>
    </source>
</evidence>
<evidence type="ECO:0000313" key="4">
    <source>
        <dbReference type="Proteomes" id="UP000222542"/>
    </source>
</evidence>
<dbReference type="Proteomes" id="UP000222542">
    <property type="component" value="Unassembled WGS sequence"/>
</dbReference>
<feature type="domain" description="Zinc finger PMZ-type" evidence="2">
    <location>
        <begin position="341"/>
        <end position="368"/>
    </location>
</feature>
<organism evidence="3 4">
    <name type="scientific">Capsicum annuum</name>
    <name type="common">Capsicum pepper</name>
    <dbReference type="NCBI Taxonomy" id="4072"/>
    <lineage>
        <taxon>Eukaryota</taxon>
        <taxon>Viridiplantae</taxon>
        <taxon>Streptophyta</taxon>
        <taxon>Embryophyta</taxon>
        <taxon>Tracheophyta</taxon>
        <taxon>Spermatophyta</taxon>
        <taxon>Magnoliopsida</taxon>
        <taxon>eudicotyledons</taxon>
        <taxon>Gunneridae</taxon>
        <taxon>Pentapetalae</taxon>
        <taxon>asterids</taxon>
        <taxon>lamiids</taxon>
        <taxon>Solanales</taxon>
        <taxon>Solanaceae</taxon>
        <taxon>Solanoideae</taxon>
        <taxon>Capsiceae</taxon>
        <taxon>Capsicum</taxon>
    </lineage>
</organism>
<accession>A0A2G2ZZF3</accession>
<dbReference type="PANTHER" id="PTHR31973">
    <property type="entry name" value="POLYPROTEIN, PUTATIVE-RELATED"/>
    <property type="match status" value="1"/>
</dbReference>
<evidence type="ECO:0000313" key="3">
    <source>
        <dbReference type="EMBL" id="PHT87355.1"/>
    </source>
</evidence>
<sequence>MGEWLETPKCWKWRSFTKVTIPVVVRRNSSYGELVASVLQSGNLDCVPSDVVISYLMNSREKVNPTIIISDVRVLMYMMDVDTDSFRPILRINVAKSDYENDDDQPINMKDNHMHMEEVSSDSQDDEDDRGMRSQPGHSFNNGANFHLDQIFTDKKELKMLLDAAASCTPWTLHGYLAENLRVNQHCGKYRYLFYAAAKAYTVDEFSEHFVELKNNSPEAIHVLENVLGFEKWSRAHFSGNRYDVITTNIVESLNSVLMDEREYPVSYIFNSIARKFSEKFRERHAFVDGQNNIFMPCAERILKDNKSASDSLYVTNTNGGLDQFTVFGSGITATVNFLERSCSGKKFNLVKISCEHAMAALRAKYGDGVGYGNSIYKYSSLIYKA</sequence>
<dbReference type="AlphaFoldDB" id="A0A2G2ZZF3"/>
<protein>
    <recommendedName>
        <fullName evidence="2">Zinc finger PMZ-type domain-containing protein</fullName>
    </recommendedName>
</protein>
<dbReference type="InterPro" id="IPR006564">
    <property type="entry name" value="Znf_PMZ"/>
</dbReference>
<dbReference type="SMART" id="SM00575">
    <property type="entry name" value="ZnF_PMZ"/>
    <property type="match status" value="1"/>
</dbReference>
<dbReference type="PANTHER" id="PTHR31973:SF183">
    <property type="entry name" value="SWIM-TYPE DOMAIN-CONTAINING PROTEIN"/>
    <property type="match status" value="1"/>
</dbReference>
<reference evidence="3 4" key="1">
    <citation type="journal article" date="2014" name="Nat. Genet.">
        <title>Genome sequence of the hot pepper provides insights into the evolution of pungency in Capsicum species.</title>
        <authorList>
            <person name="Kim S."/>
            <person name="Park M."/>
            <person name="Yeom S.I."/>
            <person name="Kim Y.M."/>
            <person name="Lee J.M."/>
            <person name="Lee H.A."/>
            <person name="Seo E."/>
            <person name="Choi J."/>
            <person name="Cheong K."/>
            <person name="Kim K.T."/>
            <person name="Jung K."/>
            <person name="Lee G.W."/>
            <person name="Oh S.K."/>
            <person name="Bae C."/>
            <person name="Kim S.B."/>
            <person name="Lee H.Y."/>
            <person name="Kim S.Y."/>
            <person name="Kim M.S."/>
            <person name="Kang B.C."/>
            <person name="Jo Y.D."/>
            <person name="Yang H.B."/>
            <person name="Jeong H.J."/>
            <person name="Kang W.H."/>
            <person name="Kwon J.K."/>
            <person name="Shin C."/>
            <person name="Lim J.Y."/>
            <person name="Park J.H."/>
            <person name="Huh J.H."/>
            <person name="Kim J.S."/>
            <person name="Kim B.D."/>
            <person name="Cohen O."/>
            <person name="Paran I."/>
            <person name="Suh M.C."/>
            <person name="Lee S.B."/>
            <person name="Kim Y.K."/>
            <person name="Shin Y."/>
            <person name="Noh S.J."/>
            <person name="Park J."/>
            <person name="Seo Y.S."/>
            <person name="Kwon S.Y."/>
            <person name="Kim H.A."/>
            <person name="Park J.M."/>
            <person name="Kim H.J."/>
            <person name="Choi S.B."/>
            <person name="Bosland P.W."/>
            <person name="Reeves G."/>
            <person name="Jo S.H."/>
            <person name="Lee B.W."/>
            <person name="Cho H.T."/>
            <person name="Choi H.S."/>
            <person name="Lee M.S."/>
            <person name="Yu Y."/>
            <person name="Do Choi Y."/>
            <person name="Park B.S."/>
            <person name="van Deynze A."/>
            <person name="Ashrafi H."/>
            <person name="Hill T."/>
            <person name="Kim W.T."/>
            <person name="Pai H.S."/>
            <person name="Ahn H.K."/>
            <person name="Yeam I."/>
            <person name="Giovannoni J.J."/>
            <person name="Rose J.K."/>
            <person name="Sorensen I."/>
            <person name="Lee S.J."/>
            <person name="Kim R.W."/>
            <person name="Choi I.Y."/>
            <person name="Choi B.S."/>
            <person name="Lim J.S."/>
            <person name="Lee Y.H."/>
            <person name="Choi D."/>
        </authorList>
    </citation>
    <scope>NUCLEOTIDE SEQUENCE [LARGE SCALE GENOMIC DNA]</scope>
    <source>
        <strain evidence="4">cv. CM334</strain>
    </source>
</reference>
<reference evidence="3 4" key="2">
    <citation type="journal article" date="2017" name="Genome Biol.">
        <title>New reference genome sequences of hot pepper reveal the massive evolution of plant disease-resistance genes by retroduplication.</title>
        <authorList>
            <person name="Kim S."/>
            <person name="Park J."/>
            <person name="Yeom S.I."/>
            <person name="Kim Y.M."/>
            <person name="Seo E."/>
            <person name="Kim K.T."/>
            <person name="Kim M.S."/>
            <person name="Lee J.M."/>
            <person name="Cheong K."/>
            <person name="Shin H.S."/>
            <person name="Kim S.B."/>
            <person name="Han K."/>
            <person name="Lee J."/>
            <person name="Park M."/>
            <person name="Lee H.A."/>
            <person name="Lee H.Y."/>
            <person name="Lee Y."/>
            <person name="Oh S."/>
            <person name="Lee J.H."/>
            <person name="Choi E."/>
            <person name="Choi E."/>
            <person name="Lee S.E."/>
            <person name="Jeon J."/>
            <person name="Kim H."/>
            <person name="Choi G."/>
            <person name="Song H."/>
            <person name="Lee J."/>
            <person name="Lee S.C."/>
            <person name="Kwon J.K."/>
            <person name="Lee H.Y."/>
            <person name="Koo N."/>
            <person name="Hong Y."/>
            <person name="Kim R.W."/>
            <person name="Kang W.H."/>
            <person name="Huh J.H."/>
            <person name="Kang B.C."/>
            <person name="Yang T.J."/>
            <person name="Lee Y.H."/>
            <person name="Bennetzen J.L."/>
            <person name="Choi D."/>
        </authorList>
    </citation>
    <scope>NUCLEOTIDE SEQUENCE [LARGE SCALE GENOMIC DNA]</scope>
    <source>
        <strain evidence="4">cv. CM334</strain>
    </source>
</reference>
<proteinExistence type="predicted"/>
<name>A0A2G2ZZF3_CAPAN</name>
<keyword evidence="4" id="KW-1185">Reference proteome</keyword>
<dbReference type="Gramene" id="PHT87355">
    <property type="protein sequence ID" value="PHT87355"/>
    <property type="gene ID" value="T459_09461"/>
</dbReference>
<evidence type="ECO:0000256" key="1">
    <source>
        <dbReference type="SAM" id="MobiDB-lite"/>
    </source>
</evidence>
<feature type="region of interest" description="Disordered" evidence="1">
    <location>
        <begin position="117"/>
        <end position="142"/>
    </location>
</feature>
<feature type="compositionally biased region" description="Acidic residues" evidence="1">
    <location>
        <begin position="119"/>
        <end position="129"/>
    </location>
</feature>
<dbReference type="GO" id="GO:0008270">
    <property type="term" value="F:zinc ion binding"/>
    <property type="evidence" value="ECO:0007669"/>
    <property type="project" value="InterPro"/>
</dbReference>
<dbReference type="STRING" id="4072.A0A2G2ZZF3"/>